<dbReference type="PANTHER" id="PTHR46179:SF13">
    <property type="entry name" value="C2H2-TYPE DOMAIN-CONTAINING PROTEIN"/>
    <property type="match status" value="1"/>
</dbReference>
<dbReference type="AlphaFoldDB" id="A0AAE0J8I1"/>
<dbReference type="PROSITE" id="PS00028">
    <property type="entry name" value="ZINC_FINGER_C2H2_1"/>
    <property type="match status" value="4"/>
</dbReference>
<feature type="region of interest" description="Disordered" evidence="9">
    <location>
        <begin position="363"/>
        <end position="415"/>
    </location>
</feature>
<dbReference type="GeneID" id="87862882"/>
<keyword evidence="10" id="KW-0812">Transmembrane</keyword>
<keyword evidence="2" id="KW-0479">Metal-binding</keyword>
<feature type="domain" description="C2H2-type" evidence="11">
    <location>
        <begin position="117"/>
        <end position="145"/>
    </location>
</feature>
<dbReference type="PANTHER" id="PTHR46179">
    <property type="entry name" value="ZINC FINGER PROTEIN"/>
    <property type="match status" value="1"/>
</dbReference>
<evidence type="ECO:0000256" key="10">
    <source>
        <dbReference type="SAM" id="Phobius"/>
    </source>
</evidence>
<evidence type="ECO:0000313" key="13">
    <source>
        <dbReference type="Proteomes" id="UP001278500"/>
    </source>
</evidence>
<keyword evidence="5" id="KW-0805">Transcription regulation</keyword>
<keyword evidence="13" id="KW-1185">Reference proteome</keyword>
<keyword evidence="10" id="KW-1133">Transmembrane helix</keyword>
<evidence type="ECO:0000256" key="5">
    <source>
        <dbReference type="ARBA" id="ARBA00023015"/>
    </source>
</evidence>
<proteinExistence type="predicted"/>
<evidence type="ECO:0000313" key="12">
    <source>
        <dbReference type="EMBL" id="KAK3338964.1"/>
    </source>
</evidence>
<feature type="transmembrane region" description="Helical" evidence="10">
    <location>
        <begin position="421"/>
        <end position="445"/>
    </location>
</feature>
<keyword evidence="6" id="KW-0804">Transcription</keyword>
<evidence type="ECO:0000256" key="2">
    <source>
        <dbReference type="ARBA" id="ARBA00022723"/>
    </source>
</evidence>
<keyword evidence="4" id="KW-0862">Zinc</keyword>
<evidence type="ECO:0000256" key="9">
    <source>
        <dbReference type="SAM" id="MobiDB-lite"/>
    </source>
</evidence>
<dbReference type="EMBL" id="JAUEPP010000007">
    <property type="protein sequence ID" value="KAK3338964.1"/>
    <property type="molecule type" value="Genomic_DNA"/>
</dbReference>
<name>A0AAE0J8I1_9PEZI</name>
<feature type="compositionally biased region" description="Basic and acidic residues" evidence="9">
    <location>
        <begin position="41"/>
        <end position="53"/>
    </location>
</feature>
<sequence length="567" mass="62112">MDNSLGKCRWISDYKEEISAHFNDPPAADQPSVNKPSPDQPAKDKQYWETPKPKPFECTEPGCGWKFNIERHLTNHTNTVHKNSELFKCTVPGCPKTYKDERSVTRHINTEHENLRFECKVCGDKVTTEKILADHIKRTHENLRPFNCTVPGCKSKPFATEKDLREHNRGVHGVRVECTLCGQTFARKKHLTGHMVRKHPEDKLKCEVPGCRSKAFATESELTEHTKRIHEKYNCTVPGCEDCLEEGACFNPDFVTTYVAGCTDKEYQDPICPQKFYDATVWSGLIYCDGDKKWMPCIQNNDYPDYITKNPAKCDKDKVCPNTDVSPALSTFTASVISNVVKLPEDLDKSSLNWLVSDPSSVYHTPSTTSTPTITSSLDSASSQATSTAGTGSSTSTPSAVPPGPIATSSTDDSSNLSTGAIVGISLTGFCAILVLVGLAIFFIVRRRRAEDDHSPSGTDGSANTADDVLGKESKSPISPGGNSQDLHASPNISELDPQTDRPWSLRSELHGNTVSPSAFSPATTSHASFQPSPLISEASEGQGYAMGHTYKPYGGDHLQHINELPG</sequence>
<dbReference type="Proteomes" id="UP001278500">
    <property type="component" value="Unassembled WGS sequence"/>
</dbReference>
<accession>A0AAE0J8I1</accession>
<feature type="domain" description="C2H2-type" evidence="11">
    <location>
        <begin position="87"/>
        <end position="117"/>
    </location>
</feature>
<keyword evidence="3 8" id="KW-0863">Zinc-finger</keyword>
<dbReference type="SMART" id="SM00355">
    <property type="entry name" value="ZnF_C2H2"/>
    <property type="match status" value="6"/>
</dbReference>
<dbReference type="InterPro" id="IPR013087">
    <property type="entry name" value="Znf_C2H2_type"/>
</dbReference>
<dbReference type="GO" id="GO:0005634">
    <property type="term" value="C:nucleus"/>
    <property type="evidence" value="ECO:0007669"/>
    <property type="project" value="UniProtKB-SubCell"/>
</dbReference>
<dbReference type="GO" id="GO:0008270">
    <property type="term" value="F:zinc ion binding"/>
    <property type="evidence" value="ECO:0007669"/>
    <property type="project" value="UniProtKB-KW"/>
</dbReference>
<evidence type="ECO:0000256" key="7">
    <source>
        <dbReference type="ARBA" id="ARBA00023242"/>
    </source>
</evidence>
<protein>
    <recommendedName>
        <fullName evidence="11">C2H2-type domain-containing protein</fullName>
    </recommendedName>
</protein>
<feature type="region of interest" description="Disordered" evidence="9">
    <location>
        <begin position="20"/>
        <end position="53"/>
    </location>
</feature>
<feature type="compositionally biased region" description="Polar residues" evidence="9">
    <location>
        <begin position="456"/>
        <end position="465"/>
    </location>
</feature>
<gene>
    <name evidence="12" type="ORF">B0H65DRAFT_445218</name>
</gene>
<dbReference type="PROSITE" id="PS50157">
    <property type="entry name" value="ZINC_FINGER_C2H2_2"/>
    <property type="match status" value="4"/>
</dbReference>
<feature type="compositionally biased region" description="Low complexity" evidence="9">
    <location>
        <begin position="363"/>
        <end position="399"/>
    </location>
</feature>
<reference evidence="12" key="2">
    <citation type="submission" date="2023-06" db="EMBL/GenBank/DDBJ databases">
        <authorList>
            <consortium name="Lawrence Berkeley National Laboratory"/>
            <person name="Haridas S."/>
            <person name="Hensen N."/>
            <person name="Bonometti L."/>
            <person name="Westerberg I."/>
            <person name="Brannstrom I.O."/>
            <person name="Guillou S."/>
            <person name="Cros-Aarteil S."/>
            <person name="Calhoun S."/>
            <person name="Kuo A."/>
            <person name="Mondo S."/>
            <person name="Pangilinan J."/>
            <person name="Riley R."/>
            <person name="Labutti K."/>
            <person name="Andreopoulos B."/>
            <person name="Lipzen A."/>
            <person name="Chen C."/>
            <person name="Yanf M."/>
            <person name="Daum C."/>
            <person name="Ng V."/>
            <person name="Clum A."/>
            <person name="Steindorff A."/>
            <person name="Ohm R."/>
            <person name="Martin F."/>
            <person name="Silar P."/>
            <person name="Natvig D."/>
            <person name="Lalanne C."/>
            <person name="Gautier V."/>
            <person name="Ament-Velasquez S.L."/>
            <person name="Kruys A."/>
            <person name="Hutchinson M.I."/>
            <person name="Powell A.J."/>
            <person name="Barry K."/>
            <person name="Miller A.N."/>
            <person name="Grigoriev I.V."/>
            <person name="Debuchy R."/>
            <person name="Gladieux P."/>
            <person name="Thoren M.H."/>
            <person name="Johannesson H."/>
        </authorList>
    </citation>
    <scope>NUCLEOTIDE SEQUENCE</scope>
    <source>
        <strain evidence="12">CBS 560.94</strain>
    </source>
</reference>
<feature type="region of interest" description="Disordered" evidence="9">
    <location>
        <begin position="452"/>
        <end position="567"/>
    </location>
</feature>
<dbReference type="SUPFAM" id="SSF57667">
    <property type="entry name" value="beta-beta-alpha zinc fingers"/>
    <property type="match status" value="2"/>
</dbReference>
<evidence type="ECO:0000256" key="1">
    <source>
        <dbReference type="ARBA" id="ARBA00004123"/>
    </source>
</evidence>
<organism evidence="12 13">
    <name type="scientific">Neurospora tetraspora</name>
    <dbReference type="NCBI Taxonomy" id="94610"/>
    <lineage>
        <taxon>Eukaryota</taxon>
        <taxon>Fungi</taxon>
        <taxon>Dikarya</taxon>
        <taxon>Ascomycota</taxon>
        <taxon>Pezizomycotina</taxon>
        <taxon>Sordariomycetes</taxon>
        <taxon>Sordariomycetidae</taxon>
        <taxon>Sordariales</taxon>
        <taxon>Sordariaceae</taxon>
        <taxon>Neurospora</taxon>
    </lineage>
</organism>
<dbReference type="RefSeq" id="XP_062678324.1">
    <property type="nucleotide sequence ID" value="XM_062825728.1"/>
</dbReference>
<feature type="compositionally biased region" description="Polar residues" evidence="9">
    <location>
        <begin position="481"/>
        <end position="493"/>
    </location>
</feature>
<feature type="domain" description="C2H2-type" evidence="11">
    <location>
        <begin position="176"/>
        <end position="204"/>
    </location>
</feature>
<feature type="compositionally biased region" description="Polar residues" evidence="9">
    <location>
        <begin position="511"/>
        <end position="534"/>
    </location>
</feature>
<evidence type="ECO:0000256" key="4">
    <source>
        <dbReference type="ARBA" id="ARBA00022833"/>
    </source>
</evidence>
<evidence type="ECO:0000256" key="3">
    <source>
        <dbReference type="ARBA" id="ARBA00022771"/>
    </source>
</evidence>
<dbReference type="CDD" id="cd12087">
    <property type="entry name" value="TM_EGFR-like"/>
    <property type="match status" value="1"/>
</dbReference>
<comment type="caution">
    <text evidence="12">The sequence shown here is derived from an EMBL/GenBank/DDBJ whole genome shotgun (WGS) entry which is preliminary data.</text>
</comment>
<dbReference type="Pfam" id="PF13894">
    <property type="entry name" value="zf-C2H2_4"/>
    <property type="match status" value="1"/>
</dbReference>
<feature type="domain" description="C2H2-type" evidence="11">
    <location>
        <begin position="56"/>
        <end position="86"/>
    </location>
</feature>
<evidence type="ECO:0000259" key="11">
    <source>
        <dbReference type="PROSITE" id="PS50157"/>
    </source>
</evidence>
<dbReference type="Gene3D" id="3.30.160.60">
    <property type="entry name" value="Classic Zinc Finger"/>
    <property type="match status" value="5"/>
</dbReference>
<comment type="subcellular location">
    <subcellularLocation>
        <location evidence="1">Nucleus</location>
    </subcellularLocation>
</comment>
<evidence type="ECO:0000256" key="8">
    <source>
        <dbReference type="PROSITE-ProRule" id="PRU00042"/>
    </source>
</evidence>
<dbReference type="InterPro" id="IPR051061">
    <property type="entry name" value="Zinc_finger_trans_reg"/>
</dbReference>
<evidence type="ECO:0000256" key="6">
    <source>
        <dbReference type="ARBA" id="ARBA00023163"/>
    </source>
</evidence>
<keyword evidence="7" id="KW-0539">Nucleus</keyword>
<dbReference type="GO" id="GO:0006357">
    <property type="term" value="P:regulation of transcription by RNA polymerase II"/>
    <property type="evidence" value="ECO:0007669"/>
    <property type="project" value="TreeGrafter"/>
</dbReference>
<dbReference type="InterPro" id="IPR036236">
    <property type="entry name" value="Znf_C2H2_sf"/>
</dbReference>
<keyword evidence="10" id="KW-0472">Membrane</keyword>
<reference evidence="12" key="1">
    <citation type="journal article" date="2023" name="Mol. Phylogenet. Evol.">
        <title>Genome-scale phylogeny and comparative genomics of the fungal order Sordariales.</title>
        <authorList>
            <person name="Hensen N."/>
            <person name="Bonometti L."/>
            <person name="Westerberg I."/>
            <person name="Brannstrom I.O."/>
            <person name="Guillou S."/>
            <person name="Cros-Aarteil S."/>
            <person name="Calhoun S."/>
            <person name="Haridas S."/>
            <person name="Kuo A."/>
            <person name="Mondo S."/>
            <person name="Pangilinan J."/>
            <person name="Riley R."/>
            <person name="LaButti K."/>
            <person name="Andreopoulos B."/>
            <person name="Lipzen A."/>
            <person name="Chen C."/>
            <person name="Yan M."/>
            <person name="Daum C."/>
            <person name="Ng V."/>
            <person name="Clum A."/>
            <person name="Steindorff A."/>
            <person name="Ohm R.A."/>
            <person name="Martin F."/>
            <person name="Silar P."/>
            <person name="Natvig D.O."/>
            <person name="Lalanne C."/>
            <person name="Gautier V."/>
            <person name="Ament-Velasquez S.L."/>
            <person name="Kruys A."/>
            <person name="Hutchinson M.I."/>
            <person name="Powell A.J."/>
            <person name="Barry K."/>
            <person name="Miller A.N."/>
            <person name="Grigoriev I.V."/>
            <person name="Debuchy R."/>
            <person name="Gladieux P."/>
            <person name="Hiltunen Thoren M."/>
            <person name="Johannesson H."/>
        </authorList>
    </citation>
    <scope>NUCLEOTIDE SEQUENCE</scope>
    <source>
        <strain evidence="12">CBS 560.94</strain>
    </source>
</reference>
<dbReference type="Pfam" id="PF00096">
    <property type="entry name" value="zf-C2H2"/>
    <property type="match status" value="1"/>
</dbReference>